<dbReference type="AlphaFoldDB" id="A0AAV4NV99"/>
<dbReference type="EMBL" id="BPLR01003703">
    <property type="protein sequence ID" value="GIX87678.1"/>
    <property type="molecule type" value="Genomic_DNA"/>
</dbReference>
<gene>
    <name evidence="1" type="ORF">CEXT_415051</name>
</gene>
<evidence type="ECO:0000313" key="1">
    <source>
        <dbReference type="EMBL" id="GIX87678.1"/>
    </source>
</evidence>
<proteinExistence type="predicted"/>
<organism evidence="1 2">
    <name type="scientific">Caerostris extrusa</name>
    <name type="common">Bark spider</name>
    <name type="synonym">Caerostris bankana</name>
    <dbReference type="NCBI Taxonomy" id="172846"/>
    <lineage>
        <taxon>Eukaryota</taxon>
        <taxon>Metazoa</taxon>
        <taxon>Ecdysozoa</taxon>
        <taxon>Arthropoda</taxon>
        <taxon>Chelicerata</taxon>
        <taxon>Arachnida</taxon>
        <taxon>Araneae</taxon>
        <taxon>Araneomorphae</taxon>
        <taxon>Entelegynae</taxon>
        <taxon>Araneoidea</taxon>
        <taxon>Araneidae</taxon>
        <taxon>Caerostris</taxon>
    </lineage>
</organism>
<reference evidence="1 2" key="1">
    <citation type="submission" date="2021-06" db="EMBL/GenBank/DDBJ databases">
        <title>Caerostris extrusa draft genome.</title>
        <authorList>
            <person name="Kono N."/>
            <person name="Arakawa K."/>
        </authorList>
    </citation>
    <scope>NUCLEOTIDE SEQUENCE [LARGE SCALE GENOMIC DNA]</scope>
</reference>
<evidence type="ECO:0000313" key="2">
    <source>
        <dbReference type="Proteomes" id="UP001054945"/>
    </source>
</evidence>
<protein>
    <submittedName>
        <fullName evidence="1">Uncharacterized protein</fullName>
    </submittedName>
</protein>
<dbReference type="Proteomes" id="UP001054945">
    <property type="component" value="Unassembled WGS sequence"/>
</dbReference>
<comment type="caution">
    <text evidence="1">The sequence shown here is derived from an EMBL/GenBank/DDBJ whole genome shotgun (WGS) entry which is preliminary data.</text>
</comment>
<accession>A0AAV4NV99</accession>
<sequence>MTRKVKKEVFLPVFPAIFPSRQLLFAPPPPFRPSKGGLPGCRYFLVNNSRHDRSTSESPDAKIFPFDPPPLSDCLKGSRTVALFPTTHKAAQRSPKVRVVNRFPFLPSFSSFFVHFEGRVHRGTSFPEHGVLSGWWGRMCWKVKARCWHSRQFTVCSRPSLLEPLTYICVTCDF</sequence>
<keyword evidence="2" id="KW-1185">Reference proteome</keyword>
<name>A0AAV4NV99_CAEEX</name>